<evidence type="ECO:0000313" key="2">
    <source>
        <dbReference type="Proteomes" id="UP000315295"/>
    </source>
</evidence>
<organism evidence="1 2">
    <name type="scientific">Malus baccata</name>
    <name type="common">Siberian crab apple</name>
    <name type="synonym">Pyrus baccata</name>
    <dbReference type="NCBI Taxonomy" id="106549"/>
    <lineage>
        <taxon>Eukaryota</taxon>
        <taxon>Viridiplantae</taxon>
        <taxon>Streptophyta</taxon>
        <taxon>Embryophyta</taxon>
        <taxon>Tracheophyta</taxon>
        <taxon>Spermatophyta</taxon>
        <taxon>Magnoliopsida</taxon>
        <taxon>eudicotyledons</taxon>
        <taxon>Gunneridae</taxon>
        <taxon>Pentapetalae</taxon>
        <taxon>rosids</taxon>
        <taxon>fabids</taxon>
        <taxon>Rosales</taxon>
        <taxon>Rosaceae</taxon>
        <taxon>Amygdaloideae</taxon>
        <taxon>Maleae</taxon>
        <taxon>Malus</taxon>
    </lineage>
</organism>
<name>A0A540KC22_MALBA</name>
<reference evidence="1 2" key="1">
    <citation type="journal article" date="2019" name="G3 (Bethesda)">
        <title>Sequencing of a Wild Apple (Malus baccata) Genome Unravels the Differences Between Cultivated and Wild Apple Species Regarding Disease Resistance and Cold Tolerance.</title>
        <authorList>
            <person name="Chen X."/>
        </authorList>
    </citation>
    <scope>NUCLEOTIDE SEQUENCE [LARGE SCALE GENOMIC DNA]</scope>
    <source>
        <strain evidence="2">cv. Shandingzi</strain>
        <tissue evidence="1">Leaves</tissue>
    </source>
</reference>
<sequence length="290" mass="32546">MEQPPPRPLRLYTCSEERKYTDGDRCCYIIYAMELSDLVNCSCKIKPDASSQSPRCPTCKAKAKAAKTQKGPKKGGGRRFQCIKREISPLGEFMQGKTCPFLVDINGDLYALAGSPASLIASSAFEVFDSRNKCWNPLPDHPLVGSRWLRPFFSYAVVGTKIMVYVPESPLFCFAVAEPAVPWRRLPPRLPTHGTGLVLLDGQLMFTYAFALSKQAFTSCLEHNYYYYDDYYADHHGVYNASGSNWGVVACQLSSTDSNDFGTWIKPIQFLEPRLPSEFWGRCTLIALLI</sequence>
<dbReference type="SUPFAM" id="SSF117281">
    <property type="entry name" value="Kelch motif"/>
    <property type="match status" value="1"/>
</dbReference>
<dbReference type="AlphaFoldDB" id="A0A540KC22"/>
<dbReference type="InterPro" id="IPR012871">
    <property type="entry name" value="DUF1668_ORYSA"/>
</dbReference>
<dbReference type="EMBL" id="VIEB01001489">
    <property type="protein sequence ID" value="TQD71787.1"/>
    <property type="molecule type" value="Genomic_DNA"/>
</dbReference>
<dbReference type="InterPro" id="IPR015915">
    <property type="entry name" value="Kelch-typ_b-propeller"/>
</dbReference>
<proteinExistence type="predicted"/>
<accession>A0A540KC22</accession>
<gene>
    <name evidence="1" type="ORF">C1H46_042678</name>
</gene>
<evidence type="ECO:0000313" key="1">
    <source>
        <dbReference type="EMBL" id="TQD71787.1"/>
    </source>
</evidence>
<dbReference type="Pfam" id="PF07893">
    <property type="entry name" value="DUF1668"/>
    <property type="match status" value="1"/>
</dbReference>
<dbReference type="Proteomes" id="UP000315295">
    <property type="component" value="Unassembled WGS sequence"/>
</dbReference>
<dbReference type="STRING" id="106549.A0A540KC22"/>
<comment type="caution">
    <text evidence="1">The sequence shown here is derived from an EMBL/GenBank/DDBJ whole genome shotgun (WGS) entry which is preliminary data.</text>
</comment>
<keyword evidence="2" id="KW-1185">Reference proteome</keyword>
<protein>
    <submittedName>
        <fullName evidence="1">Uncharacterized protein</fullName>
    </submittedName>
</protein>